<evidence type="ECO:0000313" key="3">
    <source>
        <dbReference type="Proteomes" id="UP000886742"/>
    </source>
</evidence>
<protein>
    <recommendedName>
        <fullName evidence="1">PIN domain-containing protein</fullName>
    </recommendedName>
</protein>
<dbReference type="SUPFAM" id="SSF48452">
    <property type="entry name" value="TPR-like"/>
    <property type="match status" value="1"/>
</dbReference>
<comment type="caution">
    <text evidence="2">The sequence shown here is derived from an EMBL/GenBank/DDBJ whole genome shotgun (WGS) entry which is preliminary data.</text>
</comment>
<gene>
    <name evidence="2" type="ORF">IAD02_01555</name>
</gene>
<dbReference type="InterPro" id="IPR048987">
    <property type="entry name" value="PIN-TPR-GreABC"/>
</dbReference>
<dbReference type="AlphaFoldDB" id="A0A9D1FFW0"/>
<dbReference type="Proteomes" id="UP000886742">
    <property type="component" value="Unassembled WGS sequence"/>
</dbReference>
<feature type="domain" description="PIN" evidence="1">
    <location>
        <begin position="818"/>
        <end position="968"/>
    </location>
</feature>
<dbReference type="Gene3D" id="1.25.40.10">
    <property type="entry name" value="Tetratricopeptide repeat domain"/>
    <property type="match status" value="2"/>
</dbReference>
<reference evidence="2" key="1">
    <citation type="submission" date="2020-10" db="EMBL/GenBank/DDBJ databases">
        <authorList>
            <person name="Gilroy R."/>
        </authorList>
    </citation>
    <scope>NUCLEOTIDE SEQUENCE</scope>
    <source>
        <strain evidence="2">ChiGjej3B3-5194</strain>
    </source>
</reference>
<evidence type="ECO:0000313" key="2">
    <source>
        <dbReference type="EMBL" id="HIS70656.1"/>
    </source>
</evidence>
<proteinExistence type="predicted"/>
<dbReference type="InterPro" id="IPR011990">
    <property type="entry name" value="TPR-like_helical_dom_sf"/>
</dbReference>
<accession>A0A9D1FFW0</accession>
<dbReference type="Pfam" id="PF20698">
    <property type="entry name" value="PIN-TPR-GreABC"/>
    <property type="match status" value="1"/>
</dbReference>
<name>A0A9D1FFW0_9PROT</name>
<sequence>MFNKNAPVSAENLINIDQLGNNNVVANGEMALAIGGSFVFQPIVCCQAKNDETGILNKLLERQIDCVKDYLNEGKALDALTKIEDIEKNFKDVFEGALADKNARRRLFLNKGSALMLLERTTEAAMCYLEGYECDPQNELANALRVKAYFIKKDIAGLKKAISEIPRAHATSRLIAGHILEAIQTDAQNFPTMPDVISELCFDDVTNCIIASKFYSVRDNAEKAVEYFNAAKQIAPDDWQVLAVEGTKLLGTEPYKTAAVQVKQAKDLLEQSWNAIRNQNSVPFRDLLYIPINLSSAYRVLGMQQQEKELIDDLYMRFPEEQDVILKKILVTENKMETVDLAKKLDIKKSFHNAVIVAMVHMDIKDYEGALSIIREIPKDDTYDTFCIDLILMYCNKDTNSIPAMDDIIKKQKSRAVKSLFSYIKTNNVEDLIRAYKLLHKHDDINIRIEIATRLYQNKLFSEALVLYGDIRNYLNTQYLFLKEFLHCLWHLKRLPDLRAELENIPKEYVDVLIEQYWMAYYDAVGDYQNSIIIAEKIFNEEKDNANYATNLLGLYHKANQKSKIIPILQELPGDLNEMVGDFFNKWQLILLMQECNWPLEQLAEKAYCLVCQNMDKEEAWSSYFAWFMANLSPDKIKNDKTGFVLRDRASGAIRIFIVDENLKINTNQFFEVLRGTEQEFKVLLTATQKDVIKFEPAGIDLEVFSVSNKYILLKDIIQQNIFIKFSNCPINRLDGNTPEEVIGKIRSLFEERQNNFDLLKSYYYKCTLPISTIASMLGRDSIDVAHELSKEKLLVASGSISEREQALQIVKNGYGYIVDAMTIYNIFEFGLQDLLAKYFSGKIYVSQKTKDIVQNKAISLQNSIRQKNGYMFLTNATEHKVAIATFDDLEAYYLSELNMFNSILDWIDKHTNIIIPQNKMDLTEEQKDLLAFFQEHDQETAIIIESALENRLIILSDDYILRLMAKSQFSIDGNWLQCLLMYMPGISLSDYVSFIIKSVNKNHSFVSFDSRVLLEVLLTDKTQELRNFKKIAKRLCDCTSESAFRVLCDFYVAMSKRSCQTIQVDIILIDAFLGGGRHNDFLNRLFALKVIAEQDEIFDAALKNWETGHFVSL</sequence>
<organism evidence="2 3">
    <name type="scientific">Candidatus Enterousia intestinigallinarum</name>
    <dbReference type="NCBI Taxonomy" id="2840790"/>
    <lineage>
        <taxon>Bacteria</taxon>
        <taxon>Pseudomonadati</taxon>
        <taxon>Pseudomonadota</taxon>
        <taxon>Alphaproteobacteria</taxon>
        <taxon>Candidatus Enterousia</taxon>
    </lineage>
</organism>
<evidence type="ECO:0000259" key="1">
    <source>
        <dbReference type="Pfam" id="PF20698"/>
    </source>
</evidence>
<reference evidence="2" key="2">
    <citation type="journal article" date="2021" name="PeerJ">
        <title>Extensive microbial diversity within the chicken gut microbiome revealed by metagenomics and culture.</title>
        <authorList>
            <person name="Gilroy R."/>
            <person name="Ravi A."/>
            <person name="Getino M."/>
            <person name="Pursley I."/>
            <person name="Horton D.L."/>
            <person name="Alikhan N.F."/>
            <person name="Baker D."/>
            <person name="Gharbi K."/>
            <person name="Hall N."/>
            <person name="Watson M."/>
            <person name="Adriaenssens E.M."/>
            <person name="Foster-Nyarko E."/>
            <person name="Jarju S."/>
            <person name="Secka A."/>
            <person name="Antonio M."/>
            <person name="Oren A."/>
            <person name="Chaudhuri R.R."/>
            <person name="La Ragione R."/>
            <person name="Hildebrand F."/>
            <person name="Pallen M.J."/>
        </authorList>
    </citation>
    <scope>NUCLEOTIDE SEQUENCE</scope>
    <source>
        <strain evidence="2">ChiGjej3B3-5194</strain>
    </source>
</reference>
<dbReference type="EMBL" id="DVJI01000008">
    <property type="protein sequence ID" value="HIS70656.1"/>
    <property type="molecule type" value="Genomic_DNA"/>
</dbReference>